<organism evidence="1 2">
    <name type="scientific">Peribacillus faecalis</name>
    <dbReference type="NCBI Taxonomy" id="2772559"/>
    <lineage>
        <taxon>Bacteria</taxon>
        <taxon>Bacillati</taxon>
        <taxon>Bacillota</taxon>
        <taxon>Bacilli</taxon>
        <taxon>Bacillales</taxon>
        <taxon>Bacillaceae</taxon>
        <taxon>Peribacillus</taxon>
    </lineage>
</organism>
<proteinExistence type="predicted"/>
<keyword evidence="2" id="KW-1185">Reference proteome</keyword>
<dbReference type="EMBL" id="JACXSI010000066">
    <property type="protein sequence ID" value="MBD3110246.1"/>
    <property type="molecule type" value="Genomic_DNA"/>
</dbReference>
<dbReference type="RefSeq" id="WP_190999783.1">
    <property type="nucleotide sequence ID" value="NZ_JACXSI010000066.1"/>
</dbReference>
<dbReference type="AlphaFoldDB" id="A0A927D070"/>
<name>A0A927D070_9BACI</name>
<dbReference type="InterPro" id="IPR025544">
    <property type="entry name" value="YhzD"/>
</dbReference>
<dbReference type="Pfam" id="PF14120">
    <property type="entry name" value="YhzD"/>
    <property type="match status" value="1"/>
</dbReference>
<comment type="caution">
    <text evidence="1">The sequence shown here is derived from an EMBL/GenBank/DDBJ whole genome shotgun (WGS) entry which is preliminary data.</text>
</comment>
<sequence>MKAYKLTAFDATGEKLLDDTIQAANDEEAKEKGASLLAEKNLEEATHRCTSPSGKLILFHR</sequence>
<evidence type="ECO:0000313" key="2">
    <source>
        <dbReference type="Proteomes" id="UP000602076"/>
    </source>
</evidence>
<accession>A0A927D070</accession>
<evidence type="ECO:0000313" key="1">
    <source>
        <dbReference type="EMBL" id="MBD3110246.1"/>
    </source>
</evidence>
<protein>
    <recommendedName>
        <fullName evidence="3">YhzD-like protein</fullName>
    </recommendedName>
</protein>
<reference evidence="1" key="1">
    <citation type="submission" date="2020-09" db="EMBL/GenBank/DDBJ databases">
        <title>Bacillus faecalis sp. nov., a moderately halophilic bacterium isolated from cow faeces.</title>
        <authorList>
            <person name="Jiang L."/>
            <person name="Lee J."/>
        </authorList>
    </citation>
    <scope>NUCLEOTIDE SEQUENCE</scope>
    <source>
        <strain evidence="1">AGMB 02131</strain>
    </source>
</reference>
<gene>
    <name evidence="1" type="ORF">IEO70_18125</name>
</gene>
<evidence type="ECO:0008006" key="3">
    <source>
        <dbReference type="Google" id="ProtNLM"/>
    </source>
</evidence>
<dbReference type="Proteomes" id="UP000602076">
    <property type="component" value="Unassembled WGS sequence"/>
</dbReference>